<name>A0A101HQ13_9BACT</name>
<dbReference type="Proteomes" id="UP000054092">
    <property type="component" value="Unassembled WGS sequence"/>
</dbReference>
<comment type="caution">
    <text evidence="5">The sequence shown here is derived from an EMBL/GenBank/DDBJ whole genome shotgun (WGS) entry which is preliminary data.</text>
</comment>
<keyword evidence="1" id="KW-0808">Transferase</keyword>
<dbReference type="PANTHER" id="PTHR43356:SF2">
    <property type="entry name" value="PHOSPHATE ACETYLTRANSFERASE"/>
    <property type="match status" value="1"/>
</dbReference>
<organism evidence="5 6">
    <name type="scientific">Mesotoga prima</name>
    <dbReference type="NCBI Taxonomy" id="1184387"/>
    <lineage>
        <taxon>Bacteria</taxon>
        <taxon>Thermotogati</taxon>
        <taxon>Thermotogota</taxon>
        <taxon>Thermotogae</taxon>
        <taxon>Kosmotogales</taxon>
        <taxon>Kosmotogaceae</taxon>
        <taxon>Mesotoga</taxon>
    </lineage>
</organism>
<dbReference type="AlphaFoldDB" id="A0A101HQ13"/>
<protein>
    <submittedName>
        <fullName evidence="5">Phosphotransacetylase</fullName>
    </submittedName>
</protein>
<proteinExistence type="predicted"/>
<dbReference type="Gene3D" id="3.40.718.10">
    <property type="entry name" value="Isopropylmalate Dehydrogenase"/>
    <property type="match status" value="1"/>
</dbReference>
<feature type="domain" description="Phosphate acetyl/butaryl transferase" evidence="4">
    <location>
        <begin position="6"/>
        <end position="69"/>
    </location>
</feature>
<evidence type="ECO:0000256" key="2">
    <source>
        <dbReference type="ARBA" id="ARBA00023315"/>
    </source>
</evidence>
<dbReference type="SUPFAM" id="SSF53659">
    <property type="entry name" value="Isocitrate/Isopropylmalate dehydrogenase-like"/>
    <property type="match status" value="1"/>
</dbReference>
<feature type="transmembrane region" description="Helical" evidence="3">
    <location>
        <begin position="31"/>
        <end position="53"/>
    </location>
</feature>
<evidence type="ECO:0000313" key="6">
    <source>
        <dbReference type="Proteomes" id="UP000054092"/>
    </source>
</evidence>
<gene>
    <name evidence="5" type="ORF">XD94_0798</name>
</gene>
<evidence type="ECO:0000259" key="4">
    <source>
        <dbReference type="Pfam" id="PF01515"/>
    </source>
</evidence>
<dbReference type="Pfam" id="PF01515">
    <property type="entry name" value="PTA_PTB"/>
    <property type="match status" value="1"/>
</dbReference>
<evidence type="ECO:0000256" key="3">
    <source>
        <dbReference type="SAM" id="Phobius"/>
    </source>
</evidence>
<keyword evidence="2" id="KW-0012">Acyltransferase</keyword>
<evidence type="ECO:0000256" key="1">
    <source>
        <dbReference type="ARBA" id="ARBA00022679"/>
    </source>
</evidence>
<reference evidence="6" key="1">
    <citation type="journal article" date="2015" name="MBio">
        <title>Genome-Resolved Metagenomic Analysis Reveals Roles for Candidate Phyla and Other Microbial Community Members in Biogeochemical Transformations in Oil Reservoirs.</title>
        <authorList>
            <person name="Hu P."/>
            <person name="Tom L."/>
            <person name="Singh A."/>
            <person name="Thomas B.C."/>
            <person name="Baker B.J."/>
            <person name="Piceno Y.M."/>
            <person name="Andersen G.L."/>
            <person name="Banfield J.F."/>
        </authorList>
    </citation>
    <scope>NUCLEOTIDE SEQUENCE [LARGE SCALE GENOMIC DNA]</scope>
</reference>
<dbReference type="EMBL" id="LGGP01000117">
    <property type="protein sequence ID" value="KUK80744.1"/>
    <property type="molecule type" value="Genomic_DNA"/>
</dbReference>
<sequence>EIKRISGPVAGKADLLVVPDIVSGNILGKSAVYLAGGTIAGLILGAAAPIVIVSRADSAPSKLASIALASYSILSSNKDD</sequence>
<keyword evidence="3" id="KW-0812">Transmembrane</keyword>
<keyword evidence="3" id="KW-1133">Transmembrane helix</keyword>
<accession>A0A101HQ13</accession>
<dbReference type="InterPro" id="IPR050500">
    <property type="entry name" value="Phos_Acetyltrans/Butyryltrans"/>
</dbReference>
<dbReference type="PATRIC" id="fig|1184387.3.peg.1187"/>
<evidence type="ECO:0000313" key="5">
    <source>
        <dbReference type="EMBL" id="KUK80744.1"/>
    </source>
</evidence>
<keyword evidence="3" id="KW-0472">Membrane</keyword>
<feature type="non-terminal residue" evidence="5">
    <location>
        <position position="1"/>
    </location>
</feature>
<dbReference type="PANTHER" id="PTHR43356">
    <property type="entry name" value="PHOSPHATE ACETYLTRANSFERASE"/>
    <property type="match status" value="1"/>
</dbReference>
<dbReference type="GO" id="GO:0016746">
    <property type="term" value="F:acyltransferase activity"/>
    <property type="evidence" value="ECO:0007669"/>
    <property type="project" value="UniProtKB-KW"/>
</dbReference>
<dbReference type="InterPro" id="IPR002505">
    <property type="entry name" value="PTA_PTB"/>
</dbReference>